<dbReference type="EMBL" id="JAOAMV010000005">
    <property type="protein sequence ID" value="MCT2559372.1"/>
    <property type="molecule type" value="Genomic_DNA"/>
</dbReference>
<reference evidence="1" key="1">
    <citation type="submission" date="2022-09" db="EMBL/GenBank/DDBJ databases">
        <title>The genome sequence of Tsuneonella sp. YG55.</title>
        <authorList>
            <person name="Liu Y."/>
        </authorList>
    </citation>
    <scope>NUCLEOTIDE SEQUENCE</scope>
    <source>
        <strain evidence="1">YG55</strain>
    </source>
</reference>
<dbReference type="AlphaFoldDB" id="A0A9X2W266"/>
<organism evidence="1 2">
    <name type="scientific">Tsuneonella litorea</name>
    <dbReference type="NCBI Taxonomy" id="2976475"/>
    <lineage>
        <taxon>Bacteria</taxon>
        <taxon>Pseudomonadati</taxon>
        <taxon>Pseudomonadota</taxon>
        <taxon>Alphaproteobacteria</taxon>
        <taxon>Sphingomonadales</taxon>
        <taxon>Erythrobacteraceae</taxon>
        <taxon>Tsuneonella</taxon>
    </lineage>
</organism>
<keyword evidence="2" id="KW-1185">Reference proteome</keyword>
<name>A0A9X2W266_9SPHN</name>
<evidence type="ECO:0000313" key="2">
    <source>
        <dbReference type="Proteomes" id="UP001142648"/>
    </source>
</evidence>
<comment type="caution">
    <text evidence="1">The sequence shown here is derived from an EMBL/GenBank/DDBJ whole genome shotgun (WGS) entry which is preliminary data.</text>
</comment>
<dbReference type="GO" id="GO:0003677">
    <property type="term" value="F:DNA binding"/>
    <property type="evidence" value="ECO:0007669"/>
    <property type="project" value="InterPro"/>
</dbReference>
<dbReference type="Gene3D" id="1.10.260.40">
    <property type="entry name" value="lambda repressor-like DNA-binding domains"/>
    <property type="match status" value="1"/>
</dbReference>
<dbReference type="RefSeq" id="WP_259962260.1">
    <property type="nucleotide sequence ID" value="NZ_JAOAMV010000005.1"/>
</dbReference>
<proteinExistence type="predicted"/>
<evidence type="ECO:0000313" key="1">
    <source>
        <dbReference type="EMBL" id="MCT2559372.1"/>
    </source>
</evidence>
<dbReference type="Proteomes" id="UP001142648">
    <property type="component" value="Unassembled WGS sequence"/>
</dbReference>
<accession>A0A9X2W266</accession>
<sequence length="66" mass="6821">MIGISAAELGVRAGLPLRTIQRFETAQGIPPSRGGTLAKVQAALEAAGIEFIGDPLASPGVRLRRP</sequence>
<gene>
    <name evidence="1" type="ORF">N0B51_10315</name>
</gene>
<protein>
    <submittedName>
        <fullName evidence="1">Transcriptional regulator</fullName>
    </submittedName>
</protein>
<dbReference type="InterPro" id="IPR010982">
    <property type="entry name" value="Lambda_DNA-bd_dom_sf"/>
</dbReference>